<evidence type="ECO:0000256" key="12">
    <source>
        <dbReference type="ARBA" id="ARBA00023026"/>
    </source>
</evidence>
<feature type="binding site" evidence="15">
    <location>
        <position position="528"/>
    </location>
    <ligand>
        <name>Ca(2+)</name>
        <dbReference type="ChEBI" id="CHEBI:29108"/>
    </ligand>
</feature>
<evidence type="ECO:0000313" key="18">
    <source>
        <dbReference type="EMBL" id="TRM64250.1"/>
    </source>
</evidence>
<evidence type="ECO:0000256" key="4">
    <source>
        <dbReference type="ARBA" id="ARBA00012462"/>
    </source>
</evidence>
<dbReference type="CDD" id="cd11377">
    <property type="entry name" value="Pro-peptidase_S53"/>
    <property type="match status" value="1"/>
</dbReference>
<dbReference type="EMBL" id="VDMD01000007">
    <property type="protein sequence ID" value="TRM64250.1"/>
    <property type="molecule type" value="Genomic_DNA"/>
</dbReference>
<dbReference type="GO" id="GO:0008240">
    <property type="term" value="F:tripeptidyl-peptidase activity"/>
    <property type="evidence" value="ECO:0007669"/>
    <property type="project" value="UniProtKB-EC"/>
</dbReference>
<accession>A0A550CHI4</accession>
<dbReference type="PROSITE" id="PS51695">
    <property type="entry name" value="SEDOLISIN"/>
    <property type="match status" value="1"/>
</dbReference>
<comment type="catalytic activity">
    <reaction evidence="1">
        <text>Release of an N-terminal tripeptide from a polypeptide.</text>
        <dbReference type="EC" id="3.4.14.10"/>
    </reaction>
</comment>
<dbReference type="STRING" id="97359.A0A550CHI4"/>
<evidence type="ECO:0000256" key="8">
    <source>
        <dbReference type="ARBA" id="ARBA00022729"/>
    </source>
</evidence>
<dbReference type="SUPFAM" id="SSF52743">
    <property type="entry name" value="Subtilisin-like"/>
    <property type="match status" value="1"/>
</dbReference>
<keyword evidence="8 16" id="KW-0732">Signal</keyword>
<keyword evidence="13" id="KW-0865">Zymogen</keyword>
<dbReference type="InterPro" id="IPR036852">
    <property type="entry name" value="Peptidase_S8/S53_dom_sf"/>
</dbReference>
<comment type="cofactor">
    <cofactor evidence="15">
        <name>Ca(2+)</name>
        <dbReference type="ChEBI" id="CHEBI:29108"/>
    </cofactor>
    <text evidence="15">Binds 1 Ca(2+) ion per subunit.</text>
</comment>
<dbReference type="FunFam" id="3.40.50.200:FF:000015">
    <property type="entry name" value="Tripeptidyl peptidase A"/>
    <property type="match status" value="1"/>
</dbReference>
<keyword evidence="9 15" id="KW-0378">Hydrolase</keyword>
<dbReference type="InterPro" id="IPR050819">
    <property type="entry name" value="Tripeptidyl-peptidase_I"/>
</dbReference>
<dbReference type="GO" id="GO:0005576">
    <property type="term" value="C:extracellular region"/>
    <property type="evidence" value="ECO:0007669"/>
    <property type="project" value="UniProtKB-SubCell"/>
</dbReference>
<dbReference type="InterPro" id="IPR000209">
    <property type="entry name" value="Peptidase_S8/S53_dom"/>
</dbReference>
<feature type="signal peptide" evidence="16">
    <location>
        <begin position="1"/>
        <end position="19"/>
    </location>
</feature>
<proteinExistence type="predicted"/>
<keyword evidence="5" id="KW-0964">Secreted</keyword>
<dbReference type="PANTHER" id="PTHR14218:SF15">
    <property type="entry name" value="TRIPEPTIDYL-PEPTIDASE 1"/>
    <property type="match status" value="1"/>
</dbReference>
<dbReference type="PANTHER" id="PTHR14218">
    <property type="entry name" value="PROTEASE S8 TRIPEPTIDYL PEPTIDASE I CLN2"/>
    <property type="match status" value="1"/>
</dbReference>
<evidence type="ECO:0000256" key="13">
    <source>
        <dbReference type="ARBA" id="ARBA00023145"/>
    </source>
</evidence>
<evidence type="ECO:0000256" key="14">
    <source>
        <dbReference type="ARBA" id="ARBA00023180"/>
    </source>
</evidence>
<comment type="caution">
    <text evidence="18">The sequence shown here is derived from an EMBL/GenBank/DDBJ whole genome shotgun (WGS) entry which is preliminary data.</text>
</comment>
<keyword evidence="7 15" id="KW-0479">Metal-binding</keyword>
<protein>
    <recommendedName>
        <fullName evidence="4">tripeptidyl-peptidase II</fullName>
        <ecNumber evidence="4">3.4.14.10</ecNumber>
    </recommendedName>
</protein>
<dbReference type="GO" id="GO:0004252">
    <property type="term" value="F:serine-type endopeptidase activity"/>
    <property type="evidence" value="ECO:0007669"/>
    <property type="project" value="UniProtKB-UniRule"/>
</dbReference>
<dbReference type="Proteomes" id="UP000320762">
    <property type="component" value="Unassembled WGS sequence"/>
</dbReference>
<keyword evidence="6 15" id="KW-0645">Protease</keyword>
<keyword evidence="14" id="KW-0325">Glycoprotein</keyword>
<dbReference type="Pfam" id="PF09286">
    <property type="entry name" value="Pro-kuma_activ"/>
    <property type="match status" value="1"/>
</dbReference>
<feature type="binding site" evidence="15">
    <location>
        <position position="547"/>
    </location>
    <ligand>
        <name>Ca(2+)</name>
        <dbReference type="ChEBI" id="CHEBI:29108"/>
    </ligand>
</feature>
<dbReference type="EC" id="3.4.14.10" evidence="4"/>
<dbReference type="SMART" id="SM00944">
    <property type="entry name" value="Pro-kuma_activ"/>
    <property type="match status" value="1"/>
</dbReference>
<dbReference type="Gene3D" id="3.40.50.200">
    <property type="entry name" value="Peptidase S8/S53 domain"/>
    <property type="match status" value="1"/>
</dbReference>
<evidence type="ECO:0000259" key="17">
    <source>
        <dbReference type="PROSITE" id="PS51695"/>
    </source>
</evidence>
<evidence type="ECO:0000256" key="3">
    <source>
        <dbReference type="ARBA" id="ARBA00004239"/>
    </source>
</evidence>
<evidence type="ECO:0000256" key="15">
    <source>
        <dbReference type="PROSITE-ProRule" id="PRU01032"/>
    </source>
</evidence>
<evidence type="ECO:0000256" key="9">
    <source>
        <dbReference type="ARBA" id="ARBA00022801"/>
    </source>
</evidence>
<keyword evidence="12" id="KW-0843">Virulence</keyword>
<evidence type="ECO:0000256" key="11">
    <source>
        <dbReference type="ARBA" id="ARBA00022837"/>
    </source>
</evidence>
<feature type="active site" description="Charge relay system" evidence="15">
    <location>
        <position position="487"/>
    </location>
</feature>
<gene>
    <name evidence="18" type="ORF">BD626DRAFT_536305</name>
</gene>
<keyword evidence="10 15" id="KW-0720">Serine protease</keyword>
<dbReference type="GO" id="GO:0046872">
    <property type="term" value="F:metal ion binding"/>
    <property type="evidence" value="ECO:0007669"/>
    <property type="project" value="UniProtKB-UniRule"/>
</dbReference>
<dbReference type="GO" id="GO:0006508">
    <property type="term" value="P:proteolysis"/>
    <property type="evidence" value="ECO:0007669"/>
    <property type="project" value="UniProtKB-KW"/>
</dbReference>
<feature type="domain" description="Peptidase S53" evidence="17">
    <location>
        <begin position="215"/>
        <end position="568"/>
    </location>
</feature>
<comment type="function">
    <text evidence="2">Secreted tripeptidyl-peptidase which degrades proteins at acidic pHs and is involved in virulence.</text>
</comment>
<evidence type="ECO:0000256" key="1">
    <source>
        <dbReference type="ARBA" id="ARBA00001910"/>
    </source>
</evidence>
<dbReference type="InterPro" id="IPR015366">
    <property type="entry name" value="S53_propep"/>
</dbReference>
<keyword evidence="11 15" id="KW-0106">Calcium</keyword>
<dbReference type="InterPro" id="IPR030400">
    <property type="entry name" value="Sedolisin_dom"/>
</dbReference>
<dbReference type="OrthoDB" id="409122at2759"/>
<evidence type="ECO:0000256" key="2">
    <source>
        <dbReference type="ARBA" id="ARBA00002451"/>
    </source>
</evidence>
<feature type="active site" description="Charge relay system" evidence="15">
    <location>
        <position position="295"/>
    </location>
</feature>
<evidence type="ECO:0000256" key="7">
    <source>
        <dbReference type="ARBA" id="ARBA00022723"/>
    </source>
</evidence>
<feature type="binding site" evidence="15">
    <location>
        <position position="549"/>
    </location>
    <ligand>
        <name>Ca(2+)</name>
        <dbReference type="ChEBI" id="CHEBI:29108"/>
    </ligand>
</feature>
<feature type="binding site" evidence="15">
    <location>
        <position position="529"/>
    </location>
    <ligand>
        <name>Ca(2+)</name>
        <dbReference type="ChEBI" id="CHEBI:29108"/>
    </ligand>
</feature>
<organism evidence="18 19">
    <name type="scientific">Schizophyllum amplum</name>
    <dbReference type="NCBI Taxonomy" id="97359"/>
    <lineage>
        <taxon>Eukaryota</taxon>
        <taxon>Fungi</taxon>
        <taxon>Dikarya</taxon>
        <taxon>Basidiomycota</taxon>
        <taxon>Agaricomycotina</taxon>
        <taxon>Agaricomycetes</taxon>
        <taxon>Agaricomycetidae</taxon>
        <taxon>Agaricales</taxon>
        <taxon>Schizophyllaceae</taxon>
        <taxon>Schizophyllum</taxon>
    </lineage>
</organism>
<evidence type="ECO:0000256" key="10">
    <source>
        <dbReference type="ARBA" id="ARBA00022825"/>
    </source>
</evidence>
<evidence type="ECO:0000256" key="5">
    <source>
        <dbReference type="ARBA" id="ARBA00022525"/>
    </source>
</evidence>
<feature type="chain" id="PRO_5022132167" description="tripeptidyl-peptidase II" evidence="16">
    <location>
        <begin position="20"/>
        <end position="568"/>
    </location>
</feature>
<evidence type="ECO:0000256" key="6">
    <source>
        <dbReference type="ARBA" id="ARBA00022670"/>
    </source>
</evidence>
<sequence>MRFCLSAAVLATVVLGALGSPAPRAAMRLHEKRKELPSGFVNKGAAAADTMIDMRIALKMADRDGLEAALFDVSTPSSANYGKHLTKDEVKAFASPSAETLSTVSDWLSAEGIAFDVGGSYDNWLTFSVPVSKANELLDASYETFLHTPTDSSQVRTLAYSLPEALAGHINAVYPTTSIVKPRTPGPVRVFDAPPSLAADVNVTADAVPASCSSTITPACLQALYGIPATPATQSSNHLGVSGYISQYAQKSDLTRFLSLLRKDISSSTSFTLETLDGGSNPQGTSYAGIEANLDIQYTVGVATGVPVYFISVGTNNQDGVSGFIDIVDYLEAEDAPPQVLTTSYGFDEADLGSSLATEICDSYMTLGARGVSVLFSSGDGGVSGGQSQSCRTFQGAFPGTCPYITAVGGTVNVPETAVDFSSGGFSQYFNRTDYQADAVEAYLDTLGSTNQGLYVATGRGFPDVAAMGDNVEIVYQGQTGLIGGTSASSPIFASVVSLLNDQLIAAGKSPLGFLNPWVYENPQAFNDITSGSNPGCNTDGFPAVAGWDPVTGMGTPNFSQMLAAAGL</sequence>
<evidence type="ECO:0000256" key="16">
    <source>
        <dbReference type="SAM" id="SignalP"/>
    </source>
</evidence>
<feature type="active site" description="Charge relay system" evidence="15">
    <location>
        <position position="291"/>
    </location>
</feature>
<dbReference type="AlphaFoldDB" id="A0A550CHI4"/>
<dbReference type="Pfam" id="PF00082">
    <property type="entry name" value="Peptidase_S8"/>
    <property type="match status" value="1"/>
</dbReference>
<reference evidence="18 19" key="1">
    <citation type="journal article" date="2019" name="New Phytol.">
        <title>Comparative genomics reveals unique wood-decay strategies and fruiting body development in the Schizophyllaceae.</title>
        <authorList>
            <person name="Almasi E."/>
            <person name="Sahu N."/>
            <person name="Krizsan K."/>
            <person name="Balint B."/>
            <person name="Kovacs G.M."/>
            <person name="Kiss B."/>
            <person name="Cseklye J."/>
            <person name="Drula E."/>
            <person name="Henrissat B."/>
            <person name="Nagy I."/>
            <person name="Chovatia M."/>
            <person name="Adam C."/>
            <person name="LaButti K."/>
            <person name="Lipzen A."/>
            <person name="Riley R."/>
            <person name="Grigoriev I.V."/>
            <person name="Nagy L.G."/>
        </authorList>
    </citation>
    <scope>NUCLEOTIDE SEQUENCE [LARGE SCALE GENOMIC DNA]</scope>
    <source>
        <strain evidence="18 19">NL-1724</strain>
    </source>
</reference>
<comment type="subcellular location">
    <subcellularLocation>
        <location evidence="3">Secreted</location>
        <location evidence="3">Extracellular space</location>
    </subcellularLocation>
</comment>
<keyword evidence="19" id="KW-1185">Reference proteome</keyword>
<dbReference type="SUPFAM" id="SSF54897">
    <property type="entry name" value="Protease propeptides/inhibitors"/>
    <property type="match status" value="1"/>
</dbReference>
<name>A0A550CHI4_9AGAR</name>
<evidence type="ECO:0000313" key="19">
    <source>
        <dbReference type="Proteomes" id="UP000320762"/>
    </source>
</evidence>
<dbReference type="CDD" id="cd04056">
    <property type="entry name" value="Peptidases_S53"/>
    <property type="match status" value="1"/>
</dbReference>